<dbReference type="EMBL" id="VSSQ01108028">
    <property type="protein sequence ID" value="MPN46951.1"/>
    <property type="molecule type" value="Genomic_DNA"/>
</dbReference>
<sequence>MRDEPAARARVAEASMICGLAFAQSGLGAVHGIAHPLGSLLHIPHGVACAVLLPAVLRFNAAHLSDFAAAAGYRDAAALIEATIELRRELELPENFKPWGLSAAHYGFIVANCRSGSMKSNPAELSDAEVVAILEELS</sequence>
<protein>
    <submittedName>
        <fullName evidence="2">1,3-propanediol dehydrogenase</fullName>
        <ecNumber evidence="2">1.1.1.202</ecNumber>
    </submittedName>
</protein>
<dbReference type="Gene3D" id="1.20.1090.10">
    <property type="entry name" value="Dehydroquinate synthase-like - alpha domain"/>
    <property type="match status" value="1"/>
</dbReference>
<evidence type="ECO:0000259" key="1">
    <source>
        <dbReference type="Pfam" id="PF25137"/>
    </source>
</evidence>
<dbReference type="EC" id="1.1.1.202" evidence="2"/>
<dbReference type="PROSITE" id="PS00060">
    <property type="entry name" value="ADH_IRON_2"/>
    <property type="match status" value="1"/>
</dbReference>
<dbReference type="AlphaFoldDB" id="A0A645I6L7"/>
<dbReference type="GO" id="GO:0004022">
    <property type="term" value="F:alcohol dehydrogenase (NAD+) activity"/>
    <property type="evidence" value="ECO:0007669"/>
    <property type="project" value="TreeGrafter"/>
</dbReference>
<gene>
    <name evidence="2" type="primary">dhaT_26</name>
    <name evidence="2" type="ORF">SDC9_194550</name>
</gene>
<feature type="domain" description="Fe-containing alcohol dehydrogenase-like C-terminal" evidence="1">
    <location>
        <begin position="6"/>
        <end position="136"/>
    </location>
</feature>
<name>A0A645I6L7_9ZZZZ</name>
<dbReference type="Pfam" id="PF25137">
    <property type="entry name" value="ADH_Fe_C"/>
    <property type="match status" value="1"/>
</dbReference>
<dbReference type="InterPro" id="IPR056798">
    <property type="entry name" value="ADH_Fe_C"/>
</dbReference>
<dbReference type="PANTHER" id="PTHR11496:SF102">
    <property type="entry name" value="ALCOHOL DEHYDROGENASE 4"/>
    <property type="match status" value="1"/>
</dbReference>
<dbReference type="InterPro" id="IPR039697">
    <property type="entry name" value="Alcohol_dehydrogenase_Fe"/>
</dbReference>
<evidence type="ECO:0000313" key="2">
    <source>
        <dbReference type="EMBL" id="MPN46951.1"/>
    </source>
</evidence>
<dbReference type="InterPro" id="IPR018211">
    <property type="entry name" value="ADH_Fe_CS"/>
</dbReference>
<dbReference type="SUPFAM" id="SSF56796">
    <property type="entry name" value="Dehydroquinate synthase-like"/>
    <property type="match status" value="1"/>
</dbReference>
<dbReference type="GO" id="GO:0046872">
    <property type="term" value="F:metal ion binding"/>
    <property type="evidence" value="ECO:0007669"/>
    <property type="project" value="InterPro"/>
</dbReference>
<organism evidence="2">
    <name type="scientific">bioreactor metagenome</name>
    <dbReference type="NCBI Taxonomy" id="1076179"/>
    <lineage>
        <taxon>unclassified sequences</taxon>
        <taxon>metagenomes</taxon>
        <taxon>ecological metagenomes</taxon>
    </lineage>
</organism>
<dbReference type="PANTHER" id="PTHR11496">
    <property type="entry name" value="ALCOHOL DEHYDROGENASE"/>
    <property type="match status" value="1"/>
</dbReference>
<proteinExistence type="predicted"/>
<accession>A0A645I6L7</accession>
<keyword evidence="2" id="KW-0560">Oxidoreductase</keyword>
<dbReference type="GO" id="GO:0047516">
    <property type="term" value="F:1,3-propanediol dehydrogenase activity"/>
    <property type="evidence" value="ECO:0007669"/>
    <property type="project" value="UniProtKB-EC"/>
</dbReference>
<comment type="caution">
    <text evidence="2">The sequence shown here is derived from an EMBL/GenBank/DDBJ whole genome shotgun (WGS) entry which is preliminary data.</text>
</comment>
<reference evidence="2" key="1">
    <citation type="submission" date="2019-08" db="EMBL/GenBank/DDBJ databases">
        <authorList>
            <person name="Kucharzyk K."/>
            <person name="Murdoch R.W."/>
            <person name="Higgins S."/>
            <person name="Loffler F."/>
        </authorList>
    </citation>
    <scope>NUCLEOTIDE SEQUENCE</scope>
</reference>